<reference evidence="1" key="1">
    <citation type="submission" date="2020-03" db="EMBL/GenBank/DDBJ databases">
        <title>The deep terrestrial virosphere.</title>
        <authorList>
            <person name="Holmfeldt K."/>
            <person name="Nilsson E."/>
            <person name="Simone D."/>
            <person name="Lopez-Fernandez M."/>
            <person name="Wu X."/>
            <person name="de Brujin I."/>
            <person name="Lundin D."/>
            <person name="Andersson A."/>
            <person name="Bertilsson S."/>
            <person name="Dopson M."/>
        </authorList>
    </citation>
    <scope>NUCLEOTIDE SEQUENCE</scope>
    <source>
        <strain evidence="1">TM448B01418</strain>
    </source>
</reference>
<dbReference type="SUPFAM" id="SSF52540">
    <property type="entry name" value="P-loop containing nucleoside triphosphate hydrolases"/>
    <property type="match status" value="1"/>
</dbReference>
<accession>A0A6M3XLL3</accession>
<name>A0A6M3XLL3_9ZZZZ</name>
<evidence type="ECO:0000313" key="1">
    <source>
        <dbReference type="EMBL" id="QJH98870.1"/>
    </source>
</evidence>
<dbReference type="EMBL" id="MT144756">
    <property type="protein sequence ID" value="QJH98870.1"/>
    <property type="molecule type" value="Genomic_DNA"/>
</dbReference>
<dbReference type="Gene3D" id="3.40.50.300">
    <property type="entry name" value="P-loop containing nucleotide triphosphate hydrolases"/>
    <property type="match status" value="1"/>
</dbReference>
<sequence length="250" mass="28626">MVSVEELKKMIKEKTLLIGESATGKTFIASEVAIALAGLGKDIIYIDTEYGCQKEFLRLSTTGDKVLDKVDLRVKVRFDELFDSILEEGNCFLKIVDGLDELIRMNKEYLEDKFSQAGFYVMGEKTFDVKDKETFVLPWNFYPKVYGNAIDSIYKMLKHDYHILVTMKSLGETDAKKHVEDVIKAKFDTVIETKKVLRSMEGSGGVIQTPLWYGTIIKNRGRENETSNVVTKNIHKALIDRFKELVDERK</sequence>
<dbReference type="InterPro" id="IPR027417">
    <property type="entry name" value="P-loop_NTPase"/>
</dbReference>
<dbReference type="AlphaFoldDB" id="A0A6M3XLL3"/>
<organism evidence="1">
    <name type="scientific">viral metagenome</name>
    <dbReference type="NCBI Taxonomy" id="1070528"/>
    <lineage>
        <taxon>unclassified sequences</taxon>
        <taxon>metagenomes</taxon>
        <taxon>organismal metagenomes</taxon>
    </lineage>
</organism>
<proteinExistence type="predicted"/>
<protein>
    <submittedName>
        <fullName evidence="1">Putative ATPase domain containing protein</fullName>
    </submittedName>
</protein>
<gene>
    <name evidence="1" type="ORF">TM448B01418_0001</name>
</gene>